<reference evidence="2 3" key="1">
    <citation type="submission" date="2016-10" db="EMBL/GenBank/DDBJ databases">
        <authorList>
            <person name="de Groot N.N."/>
        </authorList>
    </citation>
    <scope>NUCLEOTIDE SEQUENCE [LARGE SCALE GENOMIC DNA]</scope>
    <source>
        <strain evidence="2 3">LMG 24775</strain>
    </source>
</reference>
<dbReference type="GeneID" id="94692462"/>
<dbReference type="GO" id="GO:0007165">
    <property type="term" value="P:signal transduction"/>
    <property type="evidence" value="ECO:0007669"/>
    <property type="project" value="InterPro"/>
</dbReference>
<dbReference type="GO" id="GO:0006935">
    <property type="term" value="P:chemotaxis"/>
    <property type="evidence" value="ECO:0007669"/>
    <property type="project" value="InterPro"/>
</dbReference>
<sequence length="936" mass="99580">MATSLPTDLILPHLRELNRNAADLREIRLMWRLIEASARMQASQQGQALVSMLTDTRQGLEQLEQGLLQSQLAQSAQEAMAQLGMQSSHAIDLLVRSLYERTADVGFLAADSVLCEAMAQLGDGDILLDMAAGGLHAWQAPLQLHLQAYRAKYTVYDDILLLDTQGQVCARAQAGDKPLPPCAEGWFQQCLQQAGHVSHFGASCVLPGADRLIYAQRLLHPRTMAVLGVLCLSFDFAAEMQAIFASGGPRAQVGLLLDAAGLVIASSDDHWIAPGSRVPMHHGDAVQPLIHAGRTYLVRTARALPYQGYAGPEGWQTQVMAPLDLAFATQQRPQVLQALEPAIAEGLMAQSRGFCPPLHAMARAADDIRRVVWNGQVLAASQAPESPVQGTAHPDPLQAVLEQMSETGDLTHAVFTRAIHGLHETALSTRLQEHTTLNRLLMDLLERNLYERANDCRWWALTPGLQKVLQDNSGCLALSVQAHDAAQRLLEQLNALYTVYARIALYDAQGLVLACSHEDEPGLPLSPGVRVQASALQATMALRDAQAYHVQELDDGGLPVHVYHAALRAPSTTNGHGHGQGADQGPAIGGIALLFHTRRELQAMLQAAAPEQSEDAGPEDHGLPRLPMEAFYVARDGRIIAASHGGRPLGSCIEGVAGLATLADGEVRSSIEEIEGHYCIVGMAAGRGYREFRLDQGAARDAKESATEDTLAGLVSLSLQRLGPVHADARNRALRLAPATRLDGSRPVARALAAHGGGDAPVELASFYVGASLLALRAGDVCEALPASAISPVAAGRLPFCVGALARRSQGSVSGYVWVFDLAALLQGRPGVVTEQSQVIVVQHGGLRVGLLVSALQGVHRLPASALVESPMLSVASTTPALVRELVHAGAGLPLIQCLDPAALMQRLQPSRGAAANADRSAAAVEREAAWDAQAA</sequence>
<evidence type="ECO:0000313" key="2">
    <source>
        <dbReference type="EMBL" id="SDY93230.1"/>
    </source>
</evidence>
<dbReference type="InterPro" id="IPR036061">
    <property type="entry name" value="CheW-like_dom_sf"/>
</dbReference>
<dbReference type="SMART" id="SM00260">
    <property type="entry name" value="CheW"/>
    <property type="match status" value="1"/>
</dbReference>
<name>A0A1H3NWZ0_9BURK</name>
<protein>
    <submittedName>
        <fullName evidence="2">Chemotaxis signal transduction protein</fullName>
    </submittedName>
</protein>
<organism evidence="2 3">
    <name type="scientific">Delftia lacustris</name>
    <dbReference type="NCBI Taxonomy" id="558537"/>
    <lineage>
        <taxon>Bacteria</taxon>
        <taxon>Pseudomonadati</taxon>
        <taxon>Pseudomonadota</taxon>
        <taxon>Betaproteobacteria</taxon>
        <taxon>Burkholderiales</taxon>
        <taxon>Comamonadaceae</taxon>
        <taxon>Delftia</taxon>
    </lineage>
</organism>
<dbReference type="Pfam" id="PF01584">
    <property type="entry name" value="CheW"/>
    <property type="match status" value="1"/>
</dbReference>
<feature type="domain" description="CheW-like" evidence="1">
    <location>
        <begin position="761"/>
        <end position="910"/>
    </location>
</feature>
<dbReference type="EMBL" id="FNPE01000009">
    <property type="protein sequence ID" value="SDY93230.1"/>
    <property type="molecule type" value="Genomic_DNA"/>
</dbReference>
<dbReference type="PROSITE" id="PS50851">
    <property type="entry name" value="CHEW"/>
    <property type="match status" value="1"/>
</dbReference>
<dbReference type="AlphaFoldDB" id="A0A1H3NWZ0"/>
<accession>A0A1H3NWZ0</accession>
<dbReference type="Gene3D" id="2.40.50.180">
    <property type="entry name" value="CheA-289, Domain 4"/>
    <property type="match status" value="1"/>
</dbReference>
<dbReference type="InterPro" id="IPR002545">
    <property type="entry name" value="CheW-lke_dom"/>
</dbReference>
<gene>
    <name evidence="2" type="ORF">SAMN05421547_109184</name>
</gene>
<dbReference type="Proteomes" id="UP000183417">
    <property type="component" value="Unassembled WGS sequence"/>
</dbReference>
<dbReference type="SUPFAM" id="SSF50341">
    <property type="entry name" value="CheW-like"/>
    <property type="match status" value="1"/>
</dbReference>
<evidence type="ECO:0000259" key="1">
    <source>
        <dbReference type="PROSITE" id="PS50851"/>
    </source>
</evidence>
<dbReference type="RefSeq" id="WP_074922305.1">
    <property type="nucleotide sequence ID" value="NZ_CP141274.1"/>
</dbReference>
<evidence type="ECO:0000313" key="3">
    <source>
        <dbReference type="Proteomes" id="UP000183417"/>
    </source>
</evidence>
<proteinExistence type="predicted"/>